<evidence type="ECO:0000256" key="6">
    <source>
        <dbReference type="ARBA" id="ARBA00022741"/>
    </source>
</evidence>
<evidence type="ECO:0000256" key="8">
    <source>
        <dbReference type="ARBA" id="ARBA00022840"/>
    </source>
</evidence>
<dbReference type="EMBL" id="PZKG01000035">
    <property type="protein sequence ID" value="PTE21891.1"/>
    <property type="molecule type" value="Genomic_DNA"/>
</dbReference>
<dbReference type="Gene3D" id="3.20.20.60">
    <property type="entry name" value="Phosphoenolpyruvate-binding domains"/>
    <property type="match status" value="1"/>
</dbReference>
<evidence type="ECO:0000256" key="4">
    <source>
        <dbReference type="ARBA" id="ARBA00022679"/>
    </source>
</evidence>
<comment type="caution">
    <text evidence="14">The sequence shown here is derived from an EMBL/GenBank/DDBJ whole genome shotgun (WGS) entry which is preliminary data.</text>
</comment>
<keyword evidence="8" id="KW-0067">ATP-binding</keyword>
<evidence type="ECO:0000256" key="2">
    <source>
        <dbReference type="ARBA" id="ARBA00008663"/>
    </source>
</evidence>
<keyword evidence="4 12" id="KW-0808">Transferase</keyword>
<evidence type="ECO:0000256" key="5">
    <source>
        <dbReference type="ARBA" id="ARBA00022723"/>
    </source>
</evidence>
<dbReference type="GO" id="GO:0030955">
    <property type="term" value="F:potassium ion binding"/>
    <property type="evidence" value="ECO:0007669"/>
    <property type="project" value="InterPro"/>
</dbReference>
<keyword evidence="5" id="KW-0479">Metal-binding</keyword>
<dbReference type="EC" id="2.7.1.40" evidence="3 12"/>
<dbReference type="OrthoDB" id="9812123at2"/>
<dbReference type="SUPFAM" id="SSF50800">
    <property type="entry name" value="PK beta-barrel domain-like"/>
    <property type="match status" value="1"/>
</dbReference>
<keyword evidence="11 14" id="KW-0670">Pyruvate</keyword>
<keyword evidence="10 12" id="KW-0324">Glycolysis</keyword>
<comment type="similarity">
    <text evidence="2 12">Belongs to the pyruvate kinase family.</text>
</comment>
<dbReference type="Gene3D" id="2.40.33.10">
    <property type="entry name" value="PK beta-barrel domain-like"/>
    <property type="match status" value="1"/>
</dbReference>
<evidence type="ECO:0000256" key="10">
    <source>
        <dbReference type="ARBA" id="ARBA00023152"/>
    </source>
</evidence>
<dbReference type="GO" id="GO:0004743">
    <property type="term" value="F:pyruvate kinase activity"/>
    <property type="evidence" value="ECO:0007669"/>
    <property type="project" value="UniProtKB-EC"/>
</dbReference>
<dbReference type="InterPro" id="IPR001697">
    <property type="entry name" value="Pyr_Knase"/>
</dbReference>
<evidence type="ECO:0000313" key="15">
    <source>
        <dbReference type="Proteomes" id="UP000241010"/>
    </source>
</evidence>
<keyword evidence="9 12" id="KW-0460">Magnesium</keyword>
<organism evidence="14 15">
    <name type="scientific">Cereibacter changlensis JA139</name>
    <dbReference type="NCBI Taxonomy" id="1188249"/>
    <lineage>
        <taxon>Bacteria</taxon>
        <taxon>Pseudomonadati</taxon>
        <taxon>Pseudomonadota</taxon>
        <taxon>Alphaproteobacteria</taxon>
        <taxon>Rhodobacterales</taxon>
        <taxon>Paracoccaceae</taxon>
        <taxon>Cereibacter</taxon>
    </lineage>
</organism>
<dbReference type="InterPro" id="IPR015793">
    <property type="entry name" value="Pyrv_Knase_brl"/>
</dbReference>
<gene>
    <name evidence="14" type="ORF">C5F48_09850</name>
</gene>
<evidence type="ECO:0000259" key="13">
    <source>
        <dbReference type="Pfam" id="PF00224"/>
    </source>
</evidence>
<dbReference type="InterPro" id="IPR015813">
    <property type="entry name" value="Pyrv/PenolPyrv_kinase-like_dom"/>
</dbReference>
<keyword evidence="6" id="KW-0547">Nucleotide-binding</keyword>
<dbReference type="RefSeq" id="WP_107663737.1">
    <property type="nucleotide sequence ID" value="NZ_PZKG01000035.1"/>
</dbReference>
<keyword evidence="7 12" id="KW-0418">Kinase</keyword>
<name>A0A2T4JVE8_9RHOB</name>
<feature type="domain" description="Pyruvate kinase barrel" evidence="13">
    <location>
        <begin position="139"/>
        <end position="457"/>
    </location>
</feature>
<comment type="catalytic activity">
    <reaction evidence="12">
        <text>pyruvate + ATP = phosphoenolpyruvate + ADP + H(+)</text>
        <dbReference type="Rhea" id="RHEA:18157"/>
        <dbReference type="ChEBI" id="CHEBI:15361"/>
        <dbReference type="ChEBI" id="CHEBI:15378"/>
        <dbReference type="ChEBI" id="CHEBI:30616"/>
        <dbReference type="ChEBI" id="CHEBI:58702"/>
        <dbReference type="ChEBI" id="CHEBI:456216"/>
        <dbReference type="EC" id="2.7.1.40"/>
    </reaction>
</comment>
<comment type="pathway">
    <text evidence="1 12">Carbohydrate degradation; glycolysis; pyruvate from D-glyceraldehyde 3-phosphate: step 5/5.</text>
</comment>
<dbReference type="InterPro" id="IPR011037">
    <property type="entry name" value="Pyrv_Knase-like_insert_dom_sf"/>
</dbReference>
<dbReference type="SUPFAM" id="SSF51621">
    <property type="entry name" value="Phosphoenolpyruvate/pyruvate domain"/>
    <property type="match status" value="1"/>
</dbReference>
<dbReference type="InterPro" id="IPR015806">
    <property type="entry name" value="Pyrv_Knase_insert_dom_sf"/>
</dbReference>
<dbReference type="Proteomes" id="UP000241010">
    <property type="component" value="Unassembled WGS sequence"/>
</dbReference>
<evidence type="ECO:0000256" key="9">
    <source>
        <dbReference type="ARBA" id="ARBA00022842"/>
    </source>
</evidence>
<dbReference type="GO" id="GO:0000287">
    <property type="term" value="F:magnesium ion binding"/>
    <property type="evidence" value="ECO:0007669"/>
    <property type="project" value="InterPro"/>
</dbReference>
<dbReference type="GO" id="GO:0016301">
    <property type="term" value="F:kinase activity"/>
    <property type="evidence" value="ECO:0007669"/>
    <property type="project" value="UniProtKB-KW"/>
</dbReference>
<evidence type="ECO:0000256" key="1">
    <source>
        <dbReference type="ARBA" id="ARBA00004997"/>
    </source>
</evidence>
<reference evidence="14 15" key="1">
    <citation type="submission" date="2018-03" db="EMBL/GenBank/DDBJ databases">
        <title>Cereibacter changlensis.</title>
        <authorList>
            <person name="Meyer T.E."/>
            <person name="Miller S."/>
            <person name="Lodha T."/>
            <person name="Gandham S."/>
            <person name="Chintalapati S."/>
            <person name="Chintalapati V.R."/>
        </authorList>
    </citation>
    <scope>NUCLEOTIDE SEQUENCE [LARGE SCALE GENOMIC DNA]</scope>
    <source>
        <strain evidence="14 15">JA139</strain>
    </source>
</reference>
<dbReference type="PANTHER" id="PTHR11817">
    <property type="entry name" value="PYRUVATE KINASE"/>
    <property type="match status" value="1"/>
</dbReference>
<dbReference type="InterPro" id="IPR040442">
    <property type="entry name" value="Pyrv_kinase-like_dom_sf"/>
</dbReference>
<evidence type="ECO:0000256" key="11">
    <source>
        <dbReference type="ARBA" id="ARBA00023317"/>
    </source>
</evidence>
<evidence type="ECO:0000256" key="3">
    <source>
        <dbReference type="ARBA" id="ARBA00012142"/>
    </source>
</evidence>
<dbReference type="AlphaFoldDB" id="A0A2T4JVE8"/>
<accession>A0A2T4JVE8</accession>
<dbReference type="PRINTS" id="PR01050">
    <property type="entry name" value="PYRUVTKNASE"/>
</dbReference>
<protein>
    <recommendedName>
        <fullName evidence="3 12">Pyruvate kinase</fullName>
        <ecNumber evidence="3 12">2.7.1.40</ecNumber>
    </recommendedName>
</protein>
<dbReference type="Pfam" id="PF00224">
    <property type="entry name" value="PK"/>
    <property type="match status" value="1"/>
</dbReference>
<dbReference type="UniPathway" id="UPA00109">
    <property type="reaction ID" value="UER00188"/>
</dbReference>
<evidence type="ECO:0000256" key="12">
    <source>
        <dbReference type="RuleBase" id="RU000504"/>
    </source>
</evidence>
<proteinExistence type="inferred from homology"/>
<evidence type="ECO:0000256" key="7">
    <source>
        <dbReference type="ARBA" id="ARBA00022777"/>
    </source>
</evidence>
<evidence type="ECO:0000313" key="14">
    <source>
        <dbReference type="EMBL" id="PTE21891.1"/>
    </source>
</evidence>
<dbReference type="GO" id="GO:0005524">
    <property type="term" value="F:ATP binding"/>
    <property type="evidence" value="ECO:0007669"/>
    <property type="project" value="UniProtKB-KW"/>
</dbReference>
<keyword evidence="15" id="KW-1185">Reference proteome</keyword>
<sequence length="497" mass="52666">MDGTRTDGTAAEIEARALLGQLTALRAGLAARSEARMARWAPRVQRQAFLGSICNMADWLALREADLTPLQPGLARLGLSTLGRLDGHVRPSLDAVIAALSAIAGEPATFPGEEAFAQGLPCLAARRDALFGARGDGPQTRIMVTLPTEAATDPALVAALIAEGADAFRINCAHDDPEAWAAMIAHIRAAAPERHIPVSMDLGGPKFRIVELTDKPKHRFFPGDRFALVARLEDAPKGLVGATLSHPALLAALQPGAEVSVDDGKIRAKVRVMGPDHAVLEVIHAPTKGAKLKPEKGVNLPGANLRVAALTPADLEALDFVAPNADLVAFSFVQTPQDVRDLIAALQARAAPGRELPAILLKIETPLGLRNLPELIVEAGGVLPVAVMIARGDLAVEIGFDRLSEIQEEILWLCEAAQVPVVWATQVLEGMVKEGQASRAEVTDAAMSQRADCVMLNKGPHVVAAVGFLRGILGRMDRHHAKKSDRLGPLRVWGEGA</sequence>